<dbReference type="CDD" id="cd07496">
    <property type="entry name" value="Peptidases_S8_13"/>
    <property type="match status" value="1"/>
</dbReference>
<proteinExistence type="inferred from homology"/>
<protein>
    <submittedName>
        <fullName evidence="7">S8 family peptidase</fullName>
    </submittedName>
</protein>
<dbReference type="InterPro" id="IPR022398">
    <property type="entry name" value="Peptidase_S8_His-AS"/>
</dbReference>
<evidence type="ECO:0000256" key="2">
    <source>
        <dbReference type="ARBA" id="ARBA00022670"/>
    </source>
</evidence>
<dbReference type="PANTHER" id="PTHR43806">
    <property type="entry name" value="PEPTIDASE S8"/>
    <property type="match status" value="1"/>
</dbReference>
<dbReference type="Gene3D" id="3.40.50.200">
    <property type="entry name" value="Peptidase S8/S53 domain"/>
    <property type="match status" value="1"/>
</dbReference>
<dbReference type="RefSeq" id="WP_201822768.1">
    <property type="nucleotide sequence ID" value="NZ_JAERRA010000001.1"/>
</dbReference>
<dbReference type="EMBL" id="JAERRA010000001">
    <property type="protein sequence ID" value="MBL0718270.1"/>
    <property type="molecule type" value="Genomic_DNA"/>
</dbReference>
<dbReference type="InterPro" id="IPR023827">
    <property type="entry name" value="Peptidase_S8_Asp-AS"/>
</dbReference>
<dbReference type="GO" id="GO:0006508">
    <property type="term" value="P:proteolysis"/>
    <property type="evidence" value="ECO:0007669"/>
    <property type="project" value="UniProtKB-KW"/>
</dbReference>
<dbReference type="SUPFAM" id="SSF52743">
    <property type="entry name" value="Subtilisin-like"/>
    <property type="match status" value="1"/>
</dbReference>
<reference evidence="7 8" key="1">
    <citation type="submission" date="2021-01" db="EMBL/GenBank/DDBJ databases">
        <title>Piscinibacter sp. Jin2 Genome sequencing and assembly.</title>
        <authorList>
            <person name="Kim I."/>
        </authorList>
    </citation>
    <scope>NUCLEOTIDE SEQUENCE [LARGE SCALE GENOMIC DNA]</scope>
    <source>
        <strain evidence="7 8">Jin2</strain>
    </source>
</reference>
<dbReference type="InterPro" id="IPR036852">
    <property type="entry name" value="Peptidase_S8/S53_dom_sf"/>
</dbReference>
<dbReference type="AlphaFoldDB" id="A0A9X0XB19"/>
<dbReference type="Proteomes" id="UP000643207">
    <property type="component" value="Unassembled WGS sequence"/>
</dbReference>
<feature type="active site" description="Charge relay system" evidence="5">
    <location>
        <position position="221"/>
    </location>
</feature>
<sequence>MPRTVLRRIGTALLLGALAGPGLAAEGPRLIVSLKPGASAQAASAALPADLPPRLGLRLLGPAGAGQMAVQGAPGQDAAALMQALAADPAVASVQLDRPAKRHALPNDPRLLSGGSLGPAIGQWYLRAPNATQVSAIDAVRGWDLSQGGSLSSSVIVAVLDSGIRFEHPDLAGKLLPGYDFIGDTGIAVDGDGRDADASDPGDFTVDGDPNGCGAAPSSWHGTQVAGLIGAATDNGAGMAGAGWNLRVLPLRVLGRCVGFQSDIVAAMRWAAGLPVDGLPANLHPAKVLNLSLGSEGACDAVYQQAIDAVRARGVVVVASVGNSNGRAVTSPANCRGVIAVGGLRHNGRKVGFSDVGPEVTLSAPAGNCENLSGACLYPLSTTTDTGLQGPMASSYTGDGADATLGTSFGTPLVAATAGLVLTLQPGLSPDEVRSVLQGSARPFPAGGTACVAPGNFDQLECRCTPSTCGAGMLDLGAALSLASRTVPGGADSGGGGGGGAGSLPWLLALAAAVLAAGRARRAG</sequence>
<dbReference type="InterPro" id="IPR015500">
    <property type="entry name" value="Peptidase_S8_subtilisin-rel"/>
</dbReference>
<dbReference type="PROSITE" id="PS51892">
    <property type="entry name" value="SUBTILASE"/>
    <property type="match status" value="1"/>
</dbReference>
<dbReference type="GO" id="GO:0004252">
    <property type="term" value="F:serine-type endopeptidase activity"/>
    <property type="evidence" value="ECO:0007669"/>
    <property type="project" value="UniProtKB-UniRule"/>
</dbReference>
<gene>
    <name evidence="7" type="ORF">JI742_00050</name>
</gene>
<accession>A0A9X0XB19</accession>
<dbReference type="InterPro" id="IPR050131">
    <property type="entry name" value="Peptidase_S8_subtilisin-like"/>
</dbReference>
<evidence type="ECO:0000256" key="1">
    <source>
        <dbReference type="ARBA" id="ARBA00011073"/>
    </source>
</evidence>
<dbReference type="InterPro" id="IPR034176">
    <property type="entry name" value="Peptidases_S8_13"/>
</dbReference>
<dbReference type="PRINTS" id="PR00723">
    <property type="entry name" value="SUBTILISIN"/>
</dbReference>
<organism evidence="7 8">
    <name type="scientific">Aquariibacter lacus</name>
    <dbReference type="NCBI Taxonomy" id="2801332"/>
    <lineage>
        <taxon>Bacteria</taxon>
        <taxon>Pseudomonadati</taxon>
        <taxon>Pseudomonadota</taxon>
        <taxon>Betaproteobacteria</taxon>
        <taxon>Burkholderiales</taxon>
        <taxon>Sphaerotilaceae</taxon>
        <taxon>Aquariibacter</taxon>
    </lineage>
</organism>
<dbReference type="PANTHER" id="PTHR43806:SF11">
    <property type="entry name" value="CEREVISIN-RELATED"/>
    <property type="match status" value="1"/>
</dbReference>
<dbReference type="PROSITE" id="PS00136">
    <property type="entry name" value="SUBTILASE_ASP"/>
    <property type="match status" value="1"/>
</dbReference>
<evidence type="ECO:0000256" key="4">
    <source>
        <dbReference type="ARBA" id="ARBA00022825"/>
    </source>
</evidence>
<dbReference type="InterPro" id="IPR000209">
    <property type="entry name" value="Peptidase_S8/S53_dom"/>
</dbReference>
<evidence type="ECO:0000259" key="6">
    <source>
        <dbReference type="Pfam" id="PF00082"/>
    </source>
</evidence>
<keyword evidence="2 5" id="KW-0645">Protease</keyword>
<comment type="similarity">
    <text evidence="1 5">Belongs to the peptidase S8 family.</text>
</comment>
<evidence type="ECO:0000313" key="8">
    <source>
        <dbReference type="Proteomes" id="UP000643207"/>
    </source>
</evidence>
<comment type="caution">
    <text evidence="7">The sequence shown here is derived from an EMBL/GenBank/DDBJ whole genome shotgun (WGS) entry which is preliminary data.</text>
</comment>
<keyword evidence="8" id="KW-1185">Reference proteome</keyword>
<evidence type="ECO:0000256" key="3">
    <source>
        <dbReference type="ARBA" id="ARBA00022801"/>
    </source>
</evidence>
<feature type="domain" description="Peptidase S8/S53" evidence="6">
    <location>
        <begin position="153"/>
        <end position="441"/>
    </location>
</feature>
<feature type="active site" description="Charge relay system" evidence="5">
    <location>
        <position position="161"/>
    </location>
</feature>
<evidence type="ECO:0000313" key="7">
    <source>
        <dbReference type="EMBL" id="MBL0718270.1"/>
    </source>
</evidence>
<feature type="active site" description="Charge relay system" evidence="5">
    <location>
        <position position="408"/>
    </location>
</feature>
<dbReference type="Pfam" id="PF00082">
    <property type="entry name" value="Peptidase_S8"/>
    <property type="match status" value="1"/>
</dbReference>
<dbReference type="PROSITE" id="PS00137">
    <property type="entry name" value="SUBTILASE_HIS"/>
    <property type="match status" value="1"/>
</dbReference>
<keyword evidence="3 5" id="KW-0378">Hydrolase</keyword>
<keyword evidence="4 5" id="KW-0720">Serine protease</keyword>
<evidence type="ECO:0000256" key="5">
    <source>
        <dbReference type="PROSITE-ProRule" id="PRU01240"/>
    </source>
</evidence>
<name>A0A9X0XB19_9BURK</name>